<protein>
    <submittedName>
        <fullName evidence="2">Aste57867_13997 protein</fullName>
    </submittedName>
</protein>
<evidence type="ECO:0000313" key="3">
    <source>
        <dbReference type="Proteomes" id="UP000332933"/>
    </source>
</evidence>
<name>A0A485KZW4_9STRA</name>
<proteinExistence type="predicted"/>
<accession>A0A485KZW4</accession>
<sequence>MAATTVLGYAELLSCICAFQNGLSSAIVAIQRCQLIHTIHGDLISSQQASSESDGIHAHMNDLAAIMDRRRCLVEAAMDHPANSALLFRLVAKHTHTRDVVVEYAVFFGQLHLFEAICLAMKRAVSNDPQHAPRFDVFDRMVIPSHAYLLRHLAAFHGHLDVLVCLNTTSYSSLRGRGGTERSYSDIEVAAERGHAAVVAYLVDSTVKLFDATDHRGHKVFARDYFGLRPPSTTTKTKMFFRGIERRSVADAAADAGHETIAACLIQHGAPHTTRRTGRGWWHALVGSAKPPSANPSIGQTS</sequence>
<dbReference type="EMBL" id="VJMH01005500">
    <property type="protein sequence ID" value="KAF0695172.1"/>
    <property type="molecule type" value="Genomic_DNA"/>
</dbReference>
<dbReference type="Proteomes" id="UP000332933">
    <property type="component" value="Unassembled WGS sequence"/>
</dbReference>
<keyword evidence="3" id="KW-1185">Reference proteome</keyword>
<reference evidence="1" key="2">
    <citation type="submission" date="2019-06" db="EMBL/GenBank/DDBJ databases">
        <title>Genomics analysis of Aphanomyces spp. identifies a new class of oomycete effector associated with host adaptation.</title>
        <authorList>
            <person name="Gaulin E."/>
        </authorList>
    </citation>
    <scope>NUCLEOTIDE SEQUENCE</scope>
    <source>
        <strain evidence="1">CBS 578.67</strain>
    </source>
</reference>
<gene>
    <name evidence="2" type="primary">Aste57867_13997</name>
    <name evidence="1" type="ORF">As57867_013946</name>
    <name evidence="2" type="ORF">ASTE57867_13997</name>
</gene>
<reference evidence="2 3" key="1">
    <citation type="submission" date="2019-03" db="EMBL/GenBank/DDBJ databases">
        <authorList>
            <person name="Gaulin E."/>
            <person name="Dumas B."/>
        </authorList>
    </citation>
    <scope>NUCLEOTIDE SEQUENCE [LARGE SCALE GENOMIC DNA]</scope>
    <source>
        <strain evidence="2">CBS 568.67</strain>
    </source>
</reference>
<evidence type="ECO:0000313" key="1">
    <source>
        <dbReference type="EMBL" id="KAF0695172.1"/>
    </source>
</evidence>
<organism evidence="2 3">
    <name type="scientific">Aphanomyces stellatus</name>
    <dbReference type="NCBI Taxonomy" id="120398"/>
    <lineage>
        <taxon>Eukaryota</taxon>
        <taxon>Sar</taxon>
        <taxon>Stramenopiles</taxon>
        <taxon>Oomycota</taxon>
        <taxon>Saprolegniomycetes</taxon>
        <taxon>Saprolegniales</taxon>
        <taxon>Verrucalvaceae</taxon>
        <taxon>Aphanomyces</taxon>
    </lineage>
</organism>
<dbReference type="Gene3D" id="1.25.40.20">
    <property type="entry name" value="Ankyrin repeat-containing domain"/>
    <property type="match status" value="1"/>
</dbReference>
<evidence type="ECO:0000313" key="2">
    <source>
        <dbReference type="EMBL" id="VFT90827.1"/>
    </source>
</evidence>
<dbReference type="SUPFAM" id="SSF48403">
    <property type="entry name" value="Ankyrin repeat"/>
    <property type="match status" value="1"/>
</dbReference>
<dbReference type="EMBL" id="CAADRA010005521">
    <property type="protein sequence ID" value="VFT90827.1"/>
    <property type="molecule type" value="Genomic_DNA"/>
</dbReference>
<dbReference type="AlphaFoldDB" id="A0A485KZW4"/>
<dbReference type="InterPro" id="IPR036770">
    <property type="entry name" value="Ankyrin_rpt-contain_sf"/>
</dbReference>